<organism evidence="9 10">
    <name type="scientific">Methylobacterium iners</name>
    <dbReference type="NCBI Taxonomy" id="418707"/>
    <lineage>
        <taxon>Bacteria</taxon>
        <taxon>Pseudomonadati</taxon>
        <taxon>Pseudomonadota</taxon>
        <taxon>Alphaproteobacteria</taxon>
        <taxon>Hyphomicrobiales</taxon>
        <taxon>Methylobacteriaceae</taxon>
        <taxon>Methylobacterium</taxon>
    </lineage>
</organism>
<dbReference type="Pfam" id="PF25944">
    <property type="entry name" value="Beta-barrel_RND"/>
    <property type="match status" value="1"/>
</dbReference>
<evidence type="ECO:0000256" key="3">
    <source>
        <dbReference type="SAM" id="Coils"/>
    </source>
</evidence>
<feature type="domain" description="Multidrug resistance protein MdtA-like alpha-helical hairpin" evidence="5">
    <location>
        <begin position="125"/>
        <end position="193"/>
    </location>
</feature>
<comment type="caution">
    <text evidence="9">The sequence shown here is derived from an EMBL/GenBank/DDBJ whole genome shotgun (WGS) entry which is preliminary data.</text>
</comment>
<dbReference type="PANTHER" id="PTHR30158:SF10">
    <property type="entry name" value="CATION EFFLUX PUMP"/>
    <property type="match status" value="1"/>
</dbReference>
<evidence type="ECO:0000259" key="8">
    <source>
        <dbReference type="Pfam" id="PF25967"/>
    </source>
</evidence>
<dbReference type="InterPro" id="IPR058625">
    <property type="entry name" value="MdtA-like_BSH"/>
</dbReference>
<feature type="coiled-coil region" evidence="3">
    <location>
        <begin position="124"/>
        <end position="189"/>
    </location>
</feature>
<keyword evidence="10" id="KW-1185">Reference proteome</keyword>
<dbReference type="Proteomes" id="UP001055125">
    <property type="component" value="Unassembled WGS sequence"/>
</dbReference>
<evidence type="ECO:0000259" key="7">
    <source>
        <dbReference type="Pfam" id="PF25944"/>
    </source>
</evidence>
<evidence type="ECO:0000259" key="6">
    <source>
        <dbReference type="Pfam" id="PF25917"/>
    </source>
</evidence>
<dbReference type="InterPro" id="IPR058627">
    <property type="entry name" value="MdtA-like_C"/>
</dbReference>
<evidence type="ECO:0000256" key="2">
    <source>
        <dbReference type="ARBA" id="ARBA00009477"/>
    </source>
</evidence>
<dbReference type="EMBL" id="BPQP01000037">
    <property type="protein sequence ID" value="GJD95470.1"/>
    <property type="molecule type" value="Genomic_DNA"/>
</dbReference>
<dbReference type="Pfam" id="PF25967">
    <property type="entry name" value="RND-MFP_C"/>
    <property type="match status" value="1"/>
</dbReference>
<feature type="domain" description="Multidrug resistance protein MdtA-like C-terminal permuted SH3" evidence="8">
    <location>
        <begin position="327"/>
        <end position="384"/>
    </location>
</feature>
<feature type="domain" description="Multidrug resistance protein MdtA-like beta-barrel" evidence="7">
    <location>
        <begin position="262"/>
        <end position="317"/>
    </location>
</feature>
<dbReference type="Gene3D" id="1.10.287.470">
    <property type="entry name" value="Helix hairpin bin"/>
    <property type="match status" value="1"/>
</dbReference>
<protein>
    <submittedName>
        <fullName evidence="9">Efflux pump periplasmic linker BepF</fullName>
    </submittedName>
</protein>
<evidence type="ECO:0000259" key="5">
    <source>
        <dbReference type="Pfam" id="PF25876"/>
    </source>
</evidence>
<dbReference type="NCBIfam" id="TIGR01730">
    <property type="entry name" value="RND_mfp"/>
    <property type="match status" value="1"/>
</dbReference>
<dbReference type="Gene3D" id="2.40.50.100">
    <property type="match status" value="1"/>
</dbReference>
<dbReference type="InterPro" id="IPR058626">
    <property type="entry name" value="MdtA-like_b-barrel"/>
</dbReference>
<dbReference type="Pfam" id="PF25876">
    <property type="entry name" value="HH_MFP_RND"/>
    <property type="match status" value="1"/>
</dbReference>
<feature type="compositionally biased region" description="Low complexity" evidence="4">
    <location>
        <begin position="399"/>
        <end position="422"/>
    </location>
</feature>
<proteinExistence type="inferred from homology"/>
<dbReference type="InterPro" id="IPR006143">
    <property type="entry name" value="RND_pump_MFP"/>
</dbReference>
<sequence>MSLERDTSPIRVSIRRSLGAGLVLALLAGASHQFTSMTSFLHGTKAIAATPPAEQAVPAAVAAVEPRDIILWDEFSGRLEAVDRIEVRARVGGAVQATHFAEGELVKPGDLLVTIDPAPYAAEVQRLEAQVAGAEARLALTSSDFERGQRLSDQRIVTARDLDVRANAYKEAKANLDAAKATLEAARLNLGYTEVRAAVGGRVGRREITPGNLVATGAGAAVLTTLVSVDPVHASFDVDETIVLKALASIAAPSGGRSQLGRIPVEMVTADGVRSRGRLQFIDNKVDARSGTVRVRATFANGDGRLIPGQFARMRLGQAVPERLLLVDERAVGTDQDKKFVLVVGPDNRAAFRAITLGRAVDGLRVVTSGLVGGERVVVNGLQRLRPGTLVDAAPVAMGARPSPGDAAPGDAASGSGKLAQR</sequence>
<evidence type="ECO:0000313" key="9">
    <source>
        <dbReference type="EMBL" id="GJD95470.1"/>
    </source>
</evidence>
<dbReference type="Gene3D" id="2.40.30.170">
    <property type="match status" value="1"/>
</dbReference>
<dbReference type="SUPFAM" id="SSF111369">
    <property type="entry name" value="HlyD-like secretion proteins"/>
    <property type="match status" value="1"/>
</dbReference>
<accession>A0ABQ4RYK7</accession>
<keyword evidence="3" id="KW-0175">Coiled coil</keyword>
<reference evidence="9" key="2">
    <citation type="submission" date="2021-08" db="EMBL/GenBank/DDBJ databases">
        <authorList>
            <person name="Tani A."/>
            <person name="Ola A."/>
            <person name="Ogura Y."/>
            <person name="Katsura K."/>
            <person name="Hayashi T."/>
        </authorList>
    </citation>
    <scope>NUCLEOTIDE SEQUENCE</scope>
    <source>
        <strain evidence="9">DSM 19015</strain>
    </source>
</reference>
<evidence type="ECO:0000256" key="4">
    <source>
        <dbReference type="SAM" id="MobiDB-lite"/>
    </source>
</evidence>
<gene>
    <name evidence="9" type="primary">bepF_2</name>
    <name evidence="9" type="ORF">OCOJLMKI_2682</name>
</gene>
<evidence type="ECO:0000256" key="1">
    <source>
        <dbReference type="ARBA" id="ARBA00004196"/>
    </source>
</evidence>
<dbReference type="Gene3D" id="2.40.420.20">
    <property type="match status" value="1"/>
</dbReference>
<evidence type="ECO:0000313" key="10">
    <source>
        <dbReference type="Proteomes" id="UP001055125"/>
    </source>
</evidence>
<comment type="subcellular location">
    <subcellularLocation>
        <location evidence="1">Cell envelope</location>
    </subcellularLocation>
</comment>
<dbReference type="InterPro" id="IPR058624">
    <property type="entry name" value="MdtA-like_HH"/>
</dbReference>
<comment type="similarity">
    <text evidence="2">Belongs to the membrane fusion protein (MFP) (TC 8.A.1) family.</text>
</comment>
<dbReference type="PANTHER" id="PTHR30158">
    <property type="entry name" value="ACRA/E-RELATED COMPONENT OF DRUG EFFLUX TRANSPORTER"/>
    <property type="match status" value="1"/>
</dbReference>
<feature type="region of interest" description="Disordered" evidence="4">
    <location>
        <begin position="398"/>
        <end position="422"/>
    </location>
</feature>
<feature type="domain" description="Multidrug resistance protein MdtA-like barrel-sandwich hybrid" evidence="6">
    <location>
        <begin position="85"/>
        <end position="225"/>
    </location>
</feature>
<name>A0ABQ4RYK7_9HYPH</name>
<reference evidence="9" key="1">
    <citation type="journal article" date="2021" name="Front. Microbiol.">
        <title>Comprehensive Comparative Genomics and Phenotyping of Methylobacterium Species.</title>
        <authorList>
            <person name="Alessa O."/>
            <person name="Ogura Y."/>
            <person name="Fujitani Y."/>
            <person name="Takami H."/>
            <person name="Hayashi T."/>
            <person name="Sahin N."/>
            <person name="Tani A."/>
        </authorList>
    </citation>
    <scope>NUCLEOTIDE SEQUENCE</scope>
    <source>
        <strain evidence="9">DSM 19015</strain>
    </source>
</reference>
<dbReference type="Pfam" id="PF25917">
    <property type="entry name" value="BSH_RND"/>
    <property type="match status" value="1"/>
</dbReference>